<gene>
    <name evidence="1" type="ordered locus">CKL_2020</name>
</gene>
<dbReference type="HOGENOM" id="CLU_3060177_0_0_9"/>
<evidence type="ECO:0000313" key="1">
    <source>
        <dbReference type="EMBL" id="EDK34032.1"/>
    </source>
</evidence>
<evidence type="ECO:0000313" key="2">
    <source>
        <dbReference type="Proteomes" id="UP000002411"/>
    </source>
</evidence>
<dbReference type="RefSeq" id="WP_012102357.1">
    <property type="nucleotide sequence ID" value="NC_009706.1"/>
</dbReference>
<sequence>MQTINVSLTLEQIQTIIEALEFTDSEFSSCNEYEFSDEAKICRHLKSIIEKNN</sequence>
<dbReference type="KEGG" id="ckl:CKL_2020"/>
<keyword evidence="2" id="KW-1185">Reference proteome</keyword>
<dbReference type="EMBL" id="CP000673">
    <property type="protein sequence ID" value="EDK34032.1"/>
    <property type="molecule type" value="Genomic_DNA"/>
</dbReference>
<reference evidence="1 2" key="1">
    <citation type="journal article" date="2008" name="Proc. Natl. Acad. Sci. U.S.A.">
        <title>The genome of Clostridium kluyveri, a strict anaerobe with unique metabolic features.</title>
        <authorList>
            <person name="Seedorf H."/>
            <person name="Fricke W.F."/>
            <person name="Veith B."/>
            <person name="Brueggemann H."/>
            <person name="Liesegang H."/>
            <person name="Strittmatter A."/>
            <person name="Miethke M."/>
            <person name="Buckel W."/>
            <person name="Hinderberger J."/>
            <person name="Li F."/>
            <person name="Hagemeier C."/>
            <person name="Thauer R.K."/>
            <person name="Gottschalk G."/>
        </authorList>
    </citation>
    <scope>NUCLEOTIDE SEQUENCE [LARGE SCALE GENOMIC DNA]</scope>
    <source>
        <strain evidence="2">ATCC 8527 / DSM 555 / NCIMB 10680</strain>
    </source>
</reference>
<dbReference type="AlphaFoldDB" id="A5MYT6"/>
<protein>
    <submittedName>
        <fullName evidence="1">Uncharacterized protein</fullName>
    </submittedName>
</protein>
<name>A5MYT6_CLOK5</name>
<proteinExistence type="predicted"/>
<accession>A5MYT6</accession>
<organism evidence="1 2">
    <name type="scientific">Clostridium kluyveri (strain ATCC 8527 / DSM 555 / NBRC 12016 / NCIMB 10680 / K1)</name>
    <dbReference type="NCBI Taxonomy" id="431943"/>
    <lineage>
        <taxon>Bacteria</taxon>
        <taxon>Bacillati</taxon>
        <taxon>Bacillota</taxon>
        <taxon>Clostridia</taxon>
        <taxon>Eubacteriales</taxon>
        <taxon>Clostridiaceae</taxon>
        <taxon>Clostridium</taxon>
    </lineage>
</organism>
<dbReference type="Proteomes" id="UP000002411">
    <property type="component" value="Chromosome"/>
</dbReference>